<dbReference type="AlphaFoldDB" id="A0A9W7H4I3"/>
<name>A0A9W7H4I3_HIBTR</name>
<accession>A0A9W7H4I3</accession>
<proteinExistence type="predicted"/>
<dbReference type="PANTHER" id="PTHR35726:SF5">
    <property type="match status" value="1"/>
</dbReference>
<organism evidence="1 2">
    <name type="scientific">Hibiscus trionum</name>
    <name type="common">Flower of an hour</name>
    <dbReference type="NCBI Taxonomy" id="183268"/>
    <lineage>
        <taxon>Eukaryota</taxon>
        <taxon>Viridiplantae</taxon>
        <taxon>Streptophyta</taxon>
        <taxon>Embryophyta</taxon>
        <taxon>Tracheophyta</taxon>
        <taxon>Spermatophyta</taxon>
        <taxon>Magnoliopsida</taxon>
        <taxon>eudicotyledons</taxon>
        <taxon>Gunneridae</taxon>
        <taxon>Pentapetalae</taxon>
        <taxon>rosids</taxon>
        <taxon>malvids</taxon>
        <taxon>Malvales</taxon>
        <taxon>Malvaceae</taxon>
        <taxon>Malvoideae</taxon>
        <taxon>Hibiscus</taxon>
    </lineage>
</organism>
<evidence type="ECO:0000313" key="2">
    <source>
        <dbReference type="Proteomes" id="UP001165190"/>
    </source>
</evidence>
<gene>
    <name evidence="1" type="ORF">HRI_000652900</name>
</gene>
<evidence type="ECO:0000313" key="1">
    <source>
        <dbReference type="EMBL" id="GMI69836.1"/>
    </source>
</evidence>
<reference evidence="1" key="1">
    <citation type="submission" date="2023-05" db="EMBL/GenBank/DDBJ databases">
        <title>Genome and transcriptome analyses reveal genes involved in the formation of fine ridges on petal epidermal cells in Hibiscus trionum.</title>
        <authorList>
            <person name="Koshimizu S."/>
            <person name="Masuda S."/>
            <person name="Ishii T."/>
            <person name="Shirasu K."/>
            <person name="Hoshino A."/>
            <person name="Arita M."/>
        </authorList>
    </citation>
    <scope>NUCLEOTIDE SEQUENCE</scope>
    <source>
        <strain evidence="1">Hamamatsu line</strain>
    </source>
</reference>
<protein>
    <submittedName>
        <fullName evidence="1">Uncharacterized protein</fullName>
    </submittedName>
</protein>
<keyword evidence="2" id="KW-1185">Reference proteome</keyword>
<comment type="caution">
    <text evidence="1">The sequence shown here is derived from an EMBL/GenBank/DDBJ whole genome shotgun (WGS) entry which is preliminary data.</text>
</comment>
<dbReference type="OrthoDB" id="1146319at2759"/>
<dbReference type="PANTHER" id="PTHR35726">
    <property type="entry name" value="GLUTAMIC ACID-RICH PROTEIN-LIKE"/>
    <property type="match status" value="1"/>
</dbReference>
<dbReference type="Proteomes" id="UP001165190">
    <property type="component" value="Unassembled WGS sequence"/>
</dbReference>
<dbReference type="EMBL" id="BSYR01000007">
    <property type="protein sequence ID" value="GMI69836.1"/>
    <property type="molecule type" value="Genomic_DNA"/>
</dbReference>
<sequence length="125" mass="14141">MENKNEVLDVSSFFLVEDSGDSELDRGPFMAMVAGAADEDNAKSSSCNDMITTERSLDDFYEVVHQHDDEEEDDQNFIDYGHRSIGNVGSIDEAIGSYNIFRNVMDCMEDRLFWETCLAVGYPMN</sequence>